<dbReference type="CDD" id="cd00060">
    <property type="entry name" value="FHA"/>
    <property type="match status" value="1"/>
</dbReference>
<feature type="domain" description="FHA" evidence="2">
    <location>
        <begin position="32"/>
        <end position="87"/>
    </location>
</feature>
<organism evidence="3 4">
    <name type="scientific">Aequorivita sublithincola (strain DSM 14238 / LMG 21431 / ACAM 643 / 9-3)</name>
    <dbReference type="NCBI Taxonomy" id="746697"/>
    <lineage>
        <taxon>Bacteria</taxon>
        <taxon>Pseudomonadati</taxon>
        <taxon>Bacteroidota</taxon>
        <taxon>Flavobacteriia</taxon>
        <taxon>Flavobacteriales</taxon>
        <taxon>Flavobacteriaceae</taxon>
        <taxon>Aequorivita</taxon>
    </lineage>
</organism>
<dbReference type="InterPro" id="IPR043504">
    <property type="entry name" value="Peptidase_S1_PA_chymotrypsin"/>
</dbReference>
<dbReference type="InterPro" id="IPR008984">
    <property type="entry name" value="SMAD_FHA_dom_sf"/>
</dbReference>
<keyword evidence="1" id="KW-0812">Transmembrane</keyword>
<dbReference type="PANTHER" id="PTHR22939:SF129">
    <property type="entry name" value="SERINE PROTEASE HTRA2, MITOCHONDRIAL"/>
    <property type="match status" value="1"/>
</dbReference>
<dbReference type="GO" id="GO:0004252">
    <property type="term" value="F:serine-type endopeptidase activity"/>
    <property type="evidence" value="ECO:0007669"/>
    <property type="project" value="TreeGrafter"/>
</dbReference>
<dbReference type="SUPFAM" id="SSF49879">
    <property type="entry name" value="SMAD/FHA domain"/>
    <property type="match status" value="1"/>
</dbReference>
<dbReference type="HOGENOM" id="CLU_473948_0_0_10"/>
<keyword evidence="1" id="KW-0472">Membrane</keyword>
<sequence length="556" mass="61233">MNEQNISLLIRHIGGSKKGQVEKFLAASTPEIRIGRGLDNNVSFDPVKEDTISRDHCRIHQDSTNHELFFISDSHSKNGTFVNDVPIAGKTELFAGDIVKLGKEGPSFEFDLDPRPQSHIKKTRVIDPIIAKETKMHTAADLPKATSEKLPPVKEGIGKNTMQHMILESEKKSKTGLMITIIAVMLLAATGGYLFYKNKNVKEIVHVTDPKTTFTPSEIAKANKEKVVYVEMAWKLTSTASSEEMYQVYYPVVQNKKIVGYQGGYIQNEQGAIVPYLVTKGDYLKAFSNYQGIELDLIASGGSGSGFVVDDRGFIATNRHVASNWLTSFHFQEYAFPGVIAEPNNDGQMAPAWDKQVSKEMIGEWVPGNDKRYTGVNTYLDVTFANNSQRTPAKIVRISSTHDVAMIKIDLPESLPKVELYDSYDEIAPGDATIVMGYPGIAPAQLVLKRSQDVFNSNPNITSVPVLTVSTGNVGRMVRGSEKNSKIDDYQSSFGDYYQLTINSTGGGNSGGPMFDDKGRVVGVYSAGKWEPGTAISFAVPIKYVMELMGRQEVIK</sequence>
<dbReference type="STRING" id="746697.Aeqsu_0067"/>
<keyword evidence="4" id="KW-1185">Reference proteome</keyword>
<dbReference type="Proteomes" id="UP000006049">
    <property type="component" value="Chromosome"/>
</dbReference>
<evidence type="ECO:0000313" key="3">
    <source>
        <dbReference type="EMBL" id="AFL79599.1"/>
    </source>
</evidence>
<dbReference type="OrthoDB" id="151099at2"/>
<name>I3YRI1_AEQSU</name>
<evidence type="ECO:0000259" key="2">
    <source>
        <dbReference type="PROSITE" id="PS50006"/>
    </source>
</evidence>
<dbReference type="eggNOG" id="COG0265">
    <property type="taxonomic scope" value="Bacteria"/>
</dbReference>
<evidence type="ECO:0000256" key="1">
    <source>
        <dbReference type="SAM" id="Phobius"/>
    </source>
</evidence>
<dbReference type="GO" id="GO:0006508">
    <property type="term" value="P:proteolysis"/>
    <property type="evidence" value="ECO:0007669"/>
    <property type="project" value="TreeGrafter"/>
</dbReference>
<dbReference type="PROSITE" id="PS50006">
    <property type="entry name" value="FHA_DOMAIN"/>
    <property type="match status" value="1"/>
</dbReference>
<dbReference type="AlphaFoldDB" id="I3YRI1"/>
<feature type="transmembrane region" description="Helical" evidence="1">
    <location>
        <begin position="175"/>
        <end position="196"/>
    </location>
</feature>
<dbReference type="PANTHER" id="PTHR22939">
    <property type="entry name" value="SERINE PROTEASE FAMILY S1C HTRA-RELATED"/>
    <property type="match status" value="1"/>
</dbReference>
<evidence type="ECO:0000313" key="4">
    <source>
        <dbReference type="Proteomes" id="UP000006049"/>
    </source>
</evidence>
<dbReference type="RefSeq" id="WP_014780857.1">
    <property type="nucleotide sequence ID" value="NC_018013.1"/>
</dbReference>
<dbReference type="InterPro" id="IPR009003">
    <property type="entry name" value="Peptidase_S1_PA"/>
</dbReference>
<dbReference type="InterPro" id="IPR000253">
    <property type="entry name" value="FHA_dom"/>
</dbReference>
<dbReference type="SMART" id="SM00240">
    <property type="entry name" value="FHA"/>
    <property type="match status" value="1"/>
</dbReference>
<dbReference type="eggNOG" id="COG1716">
    <property type="taxonomic scope" value="Bacteria"/>
</dbReference>
<dbReference type="Gene3D" id="2.40.10.10">
    <property type="entry name" value="Trypsin-like serine proteases"/>
    <property type="match status" value="2"/>
</dbReference>
<keyword evidence="1" id="KW-1133">Transmembrane helix</keyword>
<protein>
    <submittedName>
        <fullName evidence="3">FHA domain-containing protein</fullName>
    </submittedName>
</protein>
<dbReference type="KEGG" id="asl:Aeqsu_0067"/>
<dbReference type="SUPFAM" id="SSF50494">
    <property type="entry name" value="Trypsin-like serine proteases"/>
    <property type="match status" value="1"/>
</dbReference>
<proteinExistence type="predicted"/>
<dbReference type="Gene3D" id="2.60.200.20">
    <property type="match status" value="1"/>
</dbReference>
<reference evidence="3 4" key="1">
    <citation type="submission" date="2012-06" db="EMBL/GenBank/DDBJ databases">
        <title>The complete genome of Aequorivita sublithincola DSM 14238.</title>
        <authorList>
            <consortium name="US DOE Joint Genome Institute (JGI-PGF)"/>
            <person name="Lucas S."/>
            <person name="Copeland A."/>
            <person name="Lapidus A."/>
            <person name="Goodwin L."/>
            <person name="Pitluck S."/>
            <person name="Peters L."/>
            <person name="Munk A.C.C."/>
            <person name="Kyrpides N."/>
            <person name="Mavromatis K."/>
            <person name="Pagani I."/>
            <person name="Ivanova N."/>
            <person name="Ovchinnikova G."/>
            <person name="Zeytun A."/>
            <person name="Detter J.C."/>
            <person name="Han C."/>
            <person name="Land M."/>
            <person name="Hauser L."/>
            <person name="Markowitz V."/>
            <person name="Cheng J.-F."/>
            <person name="Hugenholtz P."/>
            <person name="Woyke T."/>
            <person name="Wu D."/>
            <person name="Tindall B."/>
            <person name="Faehnrich R."/>
            <person name="Brambilla E."/>
            <person name="Klenk H.-P."/>
            <person name="Eisen J.A."/>
        </authorList>
    </citation>
    <scope>NUCLEOTIDE SEQUENCE [LARGE SCALE GENOMIC DNA]</scope>
    <source>
        <strain evidence="4">DSM 14238 / LMG 21431 / ACAM 643 / 9-3</strain>
    </source>
</reference>
<gene>
    <name evidence="3" type="ordered locus">Aeqsu_0067</name>
</gene>
<dbReference type="Pfam" id="PF00498">
    <property type="entry name" value="FHA"/>
    <property type="match status" value="1"/>
</dbReference>
<dbReference type="EMBL" id="CP003280">
    <property type="protein sequence ID" value="AFL79599.1"/>
    <property type="molecule type" value="Genomic_DNA"/>
</dbReference>
<accession>I3YRI1</accession>
<dbReference type="Pfam" id="PF13365">
    <property type="entry name" value="Trypsin_2"/>
    <property type="match status" value="1"/>
</dbReference>